<reference evidence="1" key="1">
    <citation type="submission" date="2021-01" db="EMBL/GenBank/DDBJ databases">
        <authorList>
            <consortium name="Genoscope - CEA"/>
            <person name="William W."/>
        </authorList>
    </citation>
    <scope>NUCLEOTIDE SEQUENCE</scope>
</reference>
<gene>
    <name evidence="1" type="ORF">PPRIM_AZ9-3.1.T0170161</name>
</gene>
<dbReference type="AlphaFoldDB" id="A0A8S1KAG3"/>
<accession>A0A8S1KAG3</accession>
<evidence type="ECO:0000313" key="2">
    <source>
        <dbReference type="Proteomes" id="UP000688137"/>
    </source>
</evidence>
<dbReference type="PANTHER" id="PTHR11028">
    <property type="entry name" value="VACUOLAR ATP SYNTHASE SUBUNIT AC39"/>
    <property type="match status" value="1"/>
</dbReference>
<protein>
    <submittedName>
        <fullName evidence="1">Uncharacterized protein</fullName>
    </submittedName>
</protein>
<proteinExistence type="predicted"/>
<name>A0A8S1KAG3_PARPR</name>
<dbReference type="InterPro" id="IPR002843">
    <property type="entry name" value="ATPase_V0-cplx_csu/dsu"/>
</dbReference>
<dbReference type="EMBL" id="CAJJDM010000012">
    <property type="protein sequence ID" value="CAD8050645.1"/>
    <property type="molecule type" value="Genomic_DNA"/>
</dbReference>
<evidence type="ECO:0000313" key="1">
    <source>
        <dbReference type="EMBL" id="CAD8050645.1"/>
    </source>
</evidence>
<dbReference type="Proteomes" id="UP000688137">
    <property type="component" value="Unassembled WGS sequence"/>
</dbReference>
<dbReference type="InterPro" id="IPR016727">
    <property type="entry name" value="ATPase_V0-cplx_dsu"/>
</dbReference>
<comment type="caution">
    <text evidence="1">The sequence shown here is derived from an EMBL/GenBank/DDBJ whole genome shotgun (WGS) entry which is preliminary data.</text>
</comment>
<dbReference type="Pfam" id="PF01992">
    <property type="entry name" value="vATP-synt_AC39"/>
    <property type="match status" value="1"/>
</dbReference>
<keyword evidence="2" id="KW-1185">Reference proteome</keyword>
<dbReference type="GO" id="GO:0033179">
    <property type="term" value="C:proton-transporting V-type ATPase, V0 domain"/>
    <property type="evidence" value="ECO:0007669"/>
    <property type="project" value="InterPro"/>
</dbReference>
<dbReference type="GO" id="GO:0046961">
    <property type="term" value="F:proton-transporting ATPase activity, rotational mechanism"/>
    <property type="evidence" value="ECO:0007669"/>
    <property type="project" value="InterPro"/>
</dbReference>
<organism evidence="1 2">
    <name type="scientific">Paramecium primaurelia</name>
    <dbReference type="NCBI Taxonomy" id="5886"/>
    <lineage>
        <taxon>Eukaryota</taxon>
        <taxon>Sar</taxon>
        <taxon>Alveolata</taxon>
        <taxon>Ciliophora</taxon>
        <taxon>Intramacronucleata</taxon>
        <taxon>Oligohymenophorea</taxon>
        <taxon>Peniculida</taxon>
        <taxon>Parameciidae</taxon>
        <taxon>Paramecium</taxon>
    </lineage>
</organism>
<sequence length="133" mass="16139">MTLDNLREPVKVYDNYRDILRDSPDSLKREEFNFQTKIFDDIMQDDECRQYVLAFDGQGSYGVFYAYLKLKDQEFRNIIWLAEMISRKLAKNHPGWKKQQFHLIIQDKEDQNILSIFIIYYGLFDTKIDIQYF</sequence>